<evidence type="ECO:0000259" key="4">
    <source>
        <dbReference type="PROSITE" id="PS51782"/>
    </source>
</evidence>
<reference evidence="5" key="1">
    <citation type="submission" date="2020-02" db="EMBL/GenBank/DDBJ databases">
        <authorList>
            <person name="Meier V. D."/>
        </authorList>
    </citation>
    <scope>NUCLEOTIDE SEQUENCE</scope>
    <source>
        <strain evidence="5">AVDCRST_MAG66</strain>
    </source>
</reference>
<dbReference type="CDD" id="cd13925">
    <property type="entry name" value="RPF"/>
    <property type="match status" value="1"/>
</dbReference>
<dbReference type="CDD" id="cd00118">
    <property type="entry name" value="LysM"/>
    <property type="match status" value="1"/>
</dbReference>
<feature type="signal peptide" evidence="3">
    <location>
        <begin position="1"/>
        <end position="43"/>
    </location>
</feature>
<dbReference type="SUPFAM" id="SSF53955">
    <property type="entry name" value="Lysozyme-like"/>
    <property type="match status" value="1"/>
</dbReference>
<dbReference type="InterPro" id="IPR010618">
    <property type="entry name" value="RPF"/>
</dbReference>
<dbReference type="InterPro" id="IPR023346">
    <property type="entry name" value="Lysozyme-like_dom_sf"/>
</dbReference>
<evidence type="ECO:0000256" key="2">
    <source>
        <dbReference type="ARBA" id="ARBA00022801"/>
    </source>
</evidence>
<dbReference type="InterPro" id="IPR018392">
    <property type="entry name" value="LysM"/>
</dbReference>
<evidence type="ECO:0000256" key="3">
    <source>
        <dbReference type="SAM" id="SignalP"/>
    </source>
</evidence>
<dbReference type="SUPFAM" id="SSF54106">
    <property type="entry name" value="LysM domain"/>
    <property type="match status" value="1"/>
</dbReference>
<proteinExistence type="inferred from homology"/>
<keyword evidence="2" id="KW-0378">Hydrolase</keyword>
<feature type="domain" description="LysM" evidence="4">
    <location>
        <begin position="152"/>
        <end position="200"/>
    </location>
</feature>
<dbReference type="GO" id="GO:0016787">
    <property type="term" value="F:hydrolase activity"/>
    <property type="evidence" value="ECO:0007669"/>
    <property type="project" value="UniProtKB-KW"/>
</dbReference>
<evidence type="ECO:0000256" key="1">
    <source>
        <dbReference type="ARBA" id="ARBA00010830"/>
    </source>
</evidence>
<dbReference type="Gene3D" id="3.10.350.10">
    <property type="entry name" value="LysM domain"/>
    <property type="match status" value="1"/>
</dbReference>
<gene>
    <name evidence="5" type="ORF">AVDCRST_MAG66-361</name>
</gene>
<dbReference type="Pfam" id="PF06737">
    <property type="entry name" value="Transglycosylas"/>
    <property type="match status" value="1"/>
</dbReference>
<sequence>MARYRGRHRAPSRFDGAGRVIARTALAGAVVGAPLAVAPSAFAASDATWDRLAQCESGGRWDINTGNGYYGGLQFSPSTWRAFGGGEFAANAHQASRAEQIVVAERTLAEQGWGAWPACSRKLGLTEAATPRQAPAPAAAQPVRLSAPVTNGDYVVQRGDTLGSIAADHGVAGGWQGIVAKNPALAANPDLITVGQRLTL</sequence>
<dbReference type="PROSITE" id="PS51782">
    <property type="entry name" value="LYSM"/>
    <property type="match status" value="1"/>
</dbReference>
<dbReference type="Pfam" id="PF01476">
    <property type="entry name" value="LysM"/>
    <property type="match status" value="1"/>
</dbReference>
<dbReference type="SMART" id="SM00257">
    <property type="entry name" value="LysM"/>
    <property type="match status" value="1"/>
</dbReference>
<dbReference type="EMBL" id="CADCUS010000050">
    <property type="protein sequence ID" value="CAA9382111.1"/>
    <property type="molecule type" value="Genomic_DNA"/>
</dbReference>
<accession>A0A6J4NEE8</accession>
<name>A0A6J4NEE8_9PSEU</name>
<feature type="chain" id="PRO_5026887889" evidence="3">
    <location>
        <begin position="44"/>
        <end position="200"/>
    </location>
</feature>
<evidence type="ECO:0000313" key="5">
    <source>
        <dbReference type="EMBL" id="CAA9382111.1"/>
    </source>
</evidence>
<organism evidence="5">
    <name type="scientific">uncultured Pseudonocardia sp</name>
    <dbReference type="NCBI Taxonomy" id="211455"/>
    <lineage>
        <taxon>Bacteria</taxon>
        <taxon>Bacillati</taxon>
        <taxon>Actinomycetota</taxon>
        <taxon>Actinomycetes</taxon>
        <taxon>Pseudonocardiales</taxon>
        <taxon>Pseudonocardiaceae</taxon>
        <taxon>Pseudonocardia</taxon>
        <taxon>environmental samples</taxon>
    </lineage>
</organism>
<protein>
    <submittedName>
        <fullName evidence="5">Phage tail length tape-measure protein</fullName>
    </submittedName>
</protein>
<dbReference type="AlphaFoldDB" id="A0A6J4NEE8"/>
<dbReference type="Gene3D" id="1.10.530.10">
    <property type="match status" value="1"/>
</dbReference>
<dbReference type="InterPro" id="IPR036779">
    <property type="entry name" value="LysM_dom_sf"/>
</dbReference>
<comment type="similarity">
    <text evidence="1">Belongs to the transglycosylase family. Rpf subfamily.</text>
</comment>
<keyword evidence="3" id="KW-0732">Signal</keyword>